<dbReference type="EMBL" id="JBHZOL010000031">
    <property type="protein sequence ID" value="MFE4105752.1"/>
    <property type="molecule type" value="Genomic_DNA"/>
</dbReference>
<keyword evidence="2" id="KW-0486">Methionine biosynthesis</keyword>
<evidence type="ECO:0000313" key="4">
    <source>
        <dbReference type="Proteomes" id="UP001600165"/>
    </source>
</evidence>
<dbReference type="Gene3D" id="3.40.50.10470">
    <property type="entry name" value="Translation initiation factor eif-2b, domain 2"/>
    <property type="match status" value="1"/>
</dbReference>
<dbReference type="InterPro" id="IPR000649">
    <property type="entry name" value="IF-2B-related"/>
</dbReference>
<evidence type="ECO:0000313" key="3">
    <source>
        <dbReference type="EMBL" id="MFE4105752.1"/>
    </source>
</evidence>
<feature type="site" description="Transition state stabilizer" evidence="2">
    <location>
        <position position="158"/>
    </location>
</feature>
<keyword evidence="4" id="KW-1185">Reference proteome</keyword>
<dbReference type="SUPFAM" id="SSF100950">
    <property type="entry name" value="NagB/RpiA/CoA transferase-like"/>
    <property type="match status" value="1"/>
</dbReference>
<keyword evidence="1 2" id="KW-0413">Isomerase</keyword>
<dbReference type="InterPro" id="IPR005251">
    <property type="entry name" value="IF-M1Pi"/>
</dbReference>
<protein>
    <recommendedName>
        <fullName evidence="2">Methylthioribose-1-phosphate isomerase</fullName>
        <shortName evidence="2">M1Pi</shortName>
        <shortName evidence="2">MTR-1-P isomerase</shortName>
        <ecNumber evidence="2">5.3.1.23</ecNumber>
    </recommendedName>
    <alternativeName>
        <fullName evidence="2">S-methyl-5-thioribose-1-phosphate isomerase</fullName>
    </alternativeName>
</protein>
<dbReference type="GO" id="GO:0046523">
    <property type="term" value="F:S-methyl-5-thioribose-1-phosphate isomerase activity"/>
    <property type="evidence" value="ECO:0007669"/>
    <property type="project" value="UniProtKB-EC"/>
</dbReference>
<dbReference type="Proteomes" id="UP001600165">
    <property type="component" value="Unassembled WGS sequence"/>
</dbReference>
<dbReference type="InterPro" id="IPR011559">
    <property type="entry name" value="Initiation_fac_2B_a/b/d"/>
</dbReference>
<comment type="similarity">
    <text evidence="2">Belongs to the EIF-2B alpha/beta/delta subunits family. MtnA subfamily.</text>
</comment>
<feature type="active site" description="Proton donor" evidence="2">
    <location>
        <position position="238"/>
    </location>
</feature>
<comment type="catalytic activity">
    <reaction evidence="2">
        <text>5-(methylsulfanyl)-alpha-D-ribose 1-phosphate = 5-(methylsulfanyl)-D-ribulose 1-phosphate</text>
        <dbReference type="Rhea" id="RHEA:19989"/>
        <dbReference type="ChEBI" id="CHEBI:58533"/>
        <dbReference type="ChEBI" id="CHEBI:58548"/>
        <dbReference type="EC" id="5.3.1.23"/>
    </reaction>
</comment>
<feature type="binding site" evidence="2">
    <location>
        <position position="197"/>
    </location>
    <ligand>
        <name>substrate</name>
    </ligand>
</feature>
<name>A0ABW6IC63_9CYAN</name>
<dbReference type="InterPro" id="IPR037171">
    <property type="entry name" value="NagB/RpiA_transferase-like"/>
</dbReference>
<dbReference type="HAMAP" id="MF_01678">
    <property type="entry name" value="Salvage_MtnA"/>
    <property type="match status" value="1"/>
</dbReference>
<comment type="caution">
    <text evidence="3">The sequence shown here is derived from an EMBL/GenBank/DDBJ whole genome shotgun (WGS) entry which is preliminary data.</text>
</comment>
<dbReference type="Pfam" id="PF01008">
    <property type="entry name" value="IF-2B"/>
    <property type="match status" value="1"/>
</dbReference>
<feature type="binding site" evidence="2">
    <location>
        <begin position="47"/>
        <end position="49"/>
    </location>
    <ligand>
        <name>substrate</name>
    </ligand>
</feature>
<reference evidence="3 4" key="1">
    <citation type="submission" date="2024-10" db="EMBL/GenBank/DDBJ databases">
        <authorList>
            <person name="Ratan Roy A."/>
            <person name="Morales Sandoval P.H."/>
            <person name="De Los Santos Villalobos S."/>
            <person name="Chakraborty S."/>
            <person name="Mukherjee J."/>
        </authorList>
    </citation>
    <scope>NUCLEOTIDE SEQUENCE [LARGE SCALE GENOMIC DNA]</scope>
    <source>
        <strain evidence="3 4">S1</strain>
    </source>
</reference>
<evidence type="ECO:0000256" key="2">
    <source>
        <dbReference type="HAMAP-Rule" id="MF_01678"/>
    </source>
</evidence>
<dbReference type="InterPro" id="IPR042529">
    <property type="entry name" value="IF_2B-like_C"/>
</dbReference>
<dbReference type="EC" id="5.3.1.23" evidence="2"/>
<comment type="pathway">
    <text evidence="2">Amino-acid biosynthesis; L-methionine biosynthesis via salvage pathway; L-methionine from S-methyl-5-thio-alpha-D-ribose 1-phosphate: step 1/6.</text>
</comment>
<dbReference type="Gene3D" id="1.20.120.420">
    <property type="entry name" value="translation initiation factor eif-2b, domain 1"/>
    <property type="match status" value="1"/>
</dbReference>
<dbReference type="InterPro" id="IPR027363">
    <property type="entry name" value="M1Pi_N"/>
</dbReference>
<accession>A0ABW6IC63</accession>
<dbReference type="NCBIfam" id="TIGR00512">
    <property type="entry name" value="salvage_mtnA"/>
    <property type="match status" value="1"/>
</dbReference>
<keyword evidence="2" id="KW-0028">Amino-acid biosynthesis</keyword>
<dbReference type="RefSeq" id="WP_377962837.1">
    <property type="nucleotide sequence ID" value="NZ_JBHZOL010000031.1"/>
</dbReference>
<dbReference type="PANTHER" id="PTHR43475:SF1">
    <property type="entry name" value="METHYLTHIORIBOSE-1-PHOSPHATE ISOMERASE"/>
    <property type="match status" value="1"/>
</dbReference>
<dbReference type="PANTHER" id="PTHR43475">
    <property type="entry name" value="METHYLTHIORIBOSE-1-PHOSPHATE ISOMERASE"/>
    <property type="match status" value="1"/>
</dbReference>
<feature type="binding site" evidence="2">
    <location>
        <begin position="248"/>
        <end position="249"/>
    </location>
    <ligand>
        <name>substrate</name>
    </ligand>
</feature>
<feature type="binding site" evidence="2">
    <location>
        <position position="90"/>
    </location>
    <ligand>
        <name>substrate</name>
    </ligand>
</feature>
<dbReference type="NCBIfam" id="NF004326">
    <property type="entry name" value="PRK05720.1"/>
    <property type="match status" value="1"/>
</dbReference>
<dbReference type="NCBIfam" id="TIGR00524">
    <property type="entry name" value="eIF-2B_rel"/>
    <property type="match status" value="1"/>
</dbReference>
<proteinExistence type="inferred from homology"/>
<evidence type="ECO:0000256" key="1">
    <source>
        <dbReference type="ARBA" id="ARBA00023235"/>
    </source>
</evidence>
<organism evidence="3 4">
    <name type="scientific">Almyronema epifaneia S1</name>
    <dbReference type="NCBI Taxonomy" id="2991925"/>
    <lineage>
        <taxon>Bacteria</taxon>
        <taxon>Bacillati</taxon>
        <taxon>Cyanobacteriota</taxon>
        <taxon>Cyanophyceae</taxon>
        <taxon>Nodosilineales</taxon>
        <taxon>Nodosilineaceae</taxon>
        <taxon>Almyronema</taxon>
        <taxon>Almyronema epifaneia</taxon>
    </lineage>
</organism>
<gene>
    <name evidence="2 3" type="primary">mtnA</name>
    <name evidence="3" type="ORF">ACFVKH_05655</name>
</gene>
<comment type="function">
    <text evidence="2">Catalyzes the interconversion of methylthioribose-1-phosphate (MTR-1-P) into methylthioribulose-1-phosphate (MTRu-1-P).</text>
</comment>
<sequence length="346" mass="37133">MTPFRSIEWTGDALRLLDQRQLPHQTLYAEFTTASAVATAIHDMVVRGAPAIGVAAAFGLVLAAQQSQATSVEALRADLQTAANQLKQARPTAVNLTWALKRMLQQADAVLTPSADDLRRVLAQAAQALYQEDVEINRQIGLQAQSLIPDRATIIHHCNTGALATVDYGTALGAIRIAHEQGKRLQVYLDETRPRLQGASLSAYELKAYGVPHTVMVDSASGYLMQTQTVDLCIVGCDRVAANGDVANKIGTYNLAIAAKAHQVPFYVACPLSSIDMTLASGDQIEIEQRSAEEVTHIGDRAITPAATAVFNPAFDITPAAYISALITEKGVILPPFEPQLRQLGV</sequence>